<reference evidence="1 2" key="1">
    <citation type="journal article" date="2013" name="Genome Announc.">
        <title>Genome Sequence of the Polycyclic Aromatic Hydrocarbon-Degrading Bacterium Strain Marinobacter nanhaiticus D15-8WT.</title>
        <authorList>
            <person name="Cui Z."/>
            <person name="Gao W."/>
            <person name="Li Q."/>
            <person name="Xu G."/>
            <person name="Zheng L."/>
        </authorList>
    </citation>
    <scope>NUCLEOTIDE SEQUENCE [LARGE SCALE GENOMIC DNA]</scope>
    <source>
        <strain evidence="1 2">D15-8W</strain>
    </source>
</reference>
<gene>
    <name evidence="1" type="ORF">J057_24220</name>
</gene>
<name>A0A371CGC1_9GAMM</name>
<comment type="caution">
    <text evidence="1">The sequence shown here is derived from an EMBL/GenBank/DDBJ whole genome shotgun (WGS) entry which is preliminary data.</text>
</comment>
<accession>A0A371CGC1</accession>
<dbReference type="AlphaFoldDB" id="A0A371CGC1"/>
<proteinExistence type="predicted"/>
<evidence type="ECO:0000313" key="1">
    <source>
        <dbReference type="EMBL" id="RDW95441.1"/>
    </source>
</evidence>
<protein>
    <submittedName>
        <fullName evidence="1">Uncharacterized protein</fullName>
    </submittedName>
</protein>
<evidence type="ECO:0000313" key="2">
    <source>
        <dbReference type="Proteomes" id="UP000013165"/>
    </source>
</evidence>
<sequence>MAFLLPVLFLLGMGLGLSPGEKAYAYAVPRIKIDLIQKVKMALDFLVKKYPEIRTTLSG</sequence>
<dbReference type="Proteomes" id="UP000013165">
    <property type="component" value="Unassembled WGS sequence"/>
</dbReference>
<keyword evidence="2" id="KW-1185">Reference proteome</keyword>
<organism evidence="1 2">
    <name type="scientific">Marinobacter nanhaiticus D15-8W</name>
    <dbReference type="NCBI Taxonomy" id="626887"/>
    <lineage>
        <taxon>Bacteria</taxon>
        <taxon>Pseudomonadati</taxon>
        <taxon>Pseudomonadota</taxon>
        <taxon>Gammaproteobacteria</taxon>
        <taxon>Pseudomonadales</taxon>
        <taxon>Marinobacteraceae</taxon>
        <taxon>Marinobacter</taxon>
    </lineage>
</organism>
<dbReference type="EMBL" id="APLQ01000011">
    <property type="protein sequence ID" value="RDW95441.1"/>
    <property type="molecule type" value="Genomic_DNA"/>
</dbReference>